<gene>
    <name evidence="1" type="ORF">QWJ08_19235</name>
</gene>
<evidence type="ECO:0000313" key="1">
    <source>
        <dbReference type="EMBL" id="MDN2483482.1"/>
    </source>
</evidence>
<reference evidence="1" key="1">
    <citation type="submission" date="2024-05" db="EMBL/GenBank/DDBJ databases">
        <title>Genome Sequences of Four Agar- Degrading Marine Bacteria.</title>
        <authorList>
            <person name="Phillips E.K."/>
            <person name="Shaffer J.C."/>
            <person name="Henson M.W."/>
            <person name="Temperton B."/>
            <person name="Thrash C.J."/>
            <person name="Martin M.O."/>
        </authorList>
    </citation>
    <scope>NUCLEOTIDE SEQUENCE</scope>
    <source>
        <strain evidence="1">EKP203</strain>
    </source>
</reference>
<dbReference type="Pfam" id="PF06226">
    <property type="entry name" value="DUF1007"/>
    <property type="match status" value="1"/>
</dbReference>
<keyword evidence="2" id="KW-1185">Reference proteome</keyword>
<dbReference type="EMBL" id="JAUEOZ010000002">
    <property type="protein sequence ID" value="MDN2483482.1"/>
    <property type="molecule type" value="Genomic_DNA"/>
</dbReference>
<organism evidence="1 2">
    <name type="scientific">Vibrio agarivorans</name>
    <dbReference type="NCBI Taxonomy" id="153622"/>
    <lineage>
        <taxon>Bacteria</taxon>
        <taxon>Pseudomonadati</taxon>
        <taxon>Pseudomonadota</taxon>
        <taxon>Gammaproteobacteria</taxon>
        <taxon>Vibrionales</taxon>
        <taxon>Vibrionaceae</taxon>
        <taxon>Vibrio</taxon>
    </lineage>
</organism>
<sequence length="205" mass="23199">MALFLSFSLQAHPHSWIEMKTTVQGENGVITGLNMEWAFDAMTSAYVLDGEDVSPENEEETFRAIAASLMENIMYEHYFTYFYDGETPIRYSVGHSESLERDRAKLVLSFYLPLAEPKAVTRDSLRLMIYDKTHFVDMSWRTNSDVVLSAELAKQCALEMVEPNPTAEQMSYAFNLPEDADPDNTLGELFTQTAKIHCAAVTAIQ</sequence>
<dbReference type="RefSeq" id="WP_289963553.1">
    <property type="nucleotide sequence ID" value="NZ_JAUEOZ010000002.1"/>
</dbReference>
<dbReference type="Proteomes" id="UP001169719">
    <property type="component" value="Unassembled WGS sequence"/>
</dbReference>
<dbReference type="InterPro" id="IPR010412">
    <property type="entry name" value="DUF1007"/>
</dbReference>
<comment type="caution">
    <text evidence="1">The sequence shown here is derived from an EMBL/GenBank/DDBJ whole genome shotgun (WGS) entry which is preliminary data.</text>
</comment>
<proteinExistence type="predicted"/>
<accession>A0ABT7Y650</accession>
<name>A0ABT7Y650_9VIBR</name>
<protein>
    <submittedName>
        <fullName evidence="1">DUF1007 family protein</fullName>
    </submittedName>
</protein>
<evidence type="ECO:0000313" key="2">
    <source>
        <dbReference type="Proteomes" id="UP001169719"/>
    </source>
</evidence>